<dbReference type="AlphaFoldDB" id="A0A9W7M2U7"/>
<dbReference type="CDD" id="cd11393">
    <property type="entry name" value="bHLH_AtbHLH_like"/>
    <property type="match status" value="1"/>
</dbReference>
<dbReference type="InterPro" id="IPR045239">
    <property type="entry name" value="bHLH95_bHLH"/>
</dbReference>
<dbReference type="SUPFAM" id="SSF47459">
    <property type="entry name" value="HLH, helix-loop-helix DNA-binding domain"/>
    <property type="match status" value="1"/>
</dbReference>
<evidence type="ECO:0000313" key="8">
    <source>
        <dbReference type="Proteomes" id="UP001165190"/>
    </source>
</evidence>
<name>A0A9W7M2U7_HIBTR</name>
<gene>
    <name evidence="7" type="ORF">HRI_002263200</name>
</gene>
<dbReference type="InterPro" id="IPR036638">
    <property type="entry name" value="HLH_DNA-bd_sf"/>
</dbReference>
<dbReference type="Proteomes" id="UP001165190">
    <property type="component" value="Unassembled WGS sequence"/>
</dbReference>
<evidence type="ECO:0000256" key="2">
    <source>
        <dbReference type="ARBA" id="ARBA00023015"/>
    </source>
</evidence>
<keyword evidence="3" id="KW-0238">DNA-binding</keyword>
<dbReference type="InterPro" id="IPR045843">
    <property type="entry name" value="IND-like"/>
</dbReference>
<dbReference type="OrthoDB" id="1627850at2759"/>
<evidence type="ECO:0000256" key="5">
    <source>
        <dbReference type="ARBA" id="ARBA00023242"/>
    </source>
</evidence>
<evidence type="ECO:0000256" key="4">
    <source>
        <dbReference type="ARBA" id="ARBA00023163"/>
    </source>
</evidence>
<keyword evidence="8" id="KW-1185">Reference proteome</keyword>
<dbReference type="EMBL" id="BSYR01000020">
    <property type="protein sequence ID" value="GMI85939.1"/>
    <property type="molecule type" value="Genomic_DNA"/>
</dbReference>
<dbReference type="PROSITE" id="PS50888">
    <property type="entry name" value="BHLH"/>
    <property type="match status" value="1"/>
</dbReference>
<evidence type="ECO:0000256" key="1">
    <source>
        <dbReference type="ARBA" id="ARBA00004123"/>
    </source>
</evidence>
<sequence length="161" mass="18463">MQQNHAFWIQEPKEDYNVYQFQSKGTVGAPSFWSKPPYCVPKPRAPANDRQRRIRIAEGIKALQELLPNSFERGRANALDDVINYVKFLQLQIKELSLNRLGGEPSSNPLGFFERYGHYVLYEQKMGKLLDINPSAASQLLESRGLHMMPRELVEGLDRAS</sequence>
<dbReference type="GO" id="GO:0005634">
    <property type="term" value="C:nucleus"/>
    <property type="evidence" value="ECO:0007669"/>
    <property type="project" value="UniProtKB-SubCell"/>
</dbReference>
<protein>
    <recommendedName>
        <fullName evidence="6">BHLH domain-containing protein</fullName>
    </recommendedName>
</protein>
<feature type="domain" description="BHLH" evidence="6">
    <location>
        <begin position="40"/>
        <end position="89"/>
    </location>
</feature>
<comment type="caution">
    <text evidence="7">The sequence shown here is derived from an EMBL/GenBank/DDBJ whole genome shotgun (WGS) entry which is preliminary data.</text>
</comment>
<dbReference type="PANTHER" id="PTHR16223:SF109">
    <property type="entry name" value="BHLH DOMAIN-CONTAINING PROTEIN"/>
    <property type="match status" value="1"/>
</dbReference>
<evidence type="ECO:0000256" key="3">
    <source>
        <dbReference type="ARBA" id="ARBA00023125"/>
    </source>
</evidence>
<evidence type="ECO:0000259" key="6">
    <source>
        <dbReference type="PROSITE" id="PS50888"/>
    </source>
</evidence>
<dbReference type="PANTHER" id="PTHR16223">
    <property type="entry name" value="TRANSCRIPTION FACTOR BHLH83-RELATED"/>
    <property type="match status" value="1"/>
</dbReference>
<keyword evidence="2" id="KW-0805">Transcription regulation</keyword>
<reference evidence="7" key="1">
    <citation type="submission" date="2023-05" db="EMBL/GenBank/DDBJ databases">
        <title>Genome and transcriptome analyses reveal genes involved in the formation of fine ridges on petal epidermal cells in Hibiscus trionum.</title>
        <authorList>
            <person name="Koshimizu S."/>
            <person name="Masuda S."/>
            <person name="Ishii T."/>
            <person name="Shirasu K."/>
            <person name="Hoshino A."/>
            <person name="Arita M."/>
        </authorList>
    </citation>
    <scope>NUCLEOTIDE SEQUENCE</scope>
    <source>
        <strain evidence="7">Hamamatsu line</strain>
    </source>
</reference>
<accession>A0A9W7M2U7</accession>
<proteinExistence type="predicted"/>
<dbReference type="GO" id="GO:0000981">
    <property type="term" value="F:DNA-binding transcription factor activity, RNA polymerase II-specific"/>
    <property type="evidence" value="ECO:0007669"/>
    <property type="project" value="TreeGrafter"/>
</dbReference>
<keyword evidence="4" id="KW-0804">Transcription</keyword>
<dbReference type="GO" id="GO:0046983">
    <property type="term" value="F:protein dimerization activity"/>
    <property type="evidence" value="ECO:0007669"/>
    <property type="project" value="InterPro"/>
</dbReference>
<dbReference type="Gene3D" id="4.10.280.10">
    <property type="entry name" value="Helix-loop-helix DNA-binding domain"/>
    <property type="match status" value="1"/>
</dbReference>
<dbReference type="GO" id="GO:0000978">
    <property type="term" value="F:RNA polymerase II cis-regulatory region sequence-specific DNA binding"/>
    <property type="evidence" value="ECO:0007669"/>
    <property type="project" value="TreeGrafter"/>
</dbReference>
<organism evidence="7 8">
    <name type="scientific">Hibiscus trionum</name>
    <name type="common">Flower of an hour</name>
    <dbReference type="NCBI Taxonomy" id="183268"/>
    <lineage>
        <taxon>Eukaryota</taxon>
        <taxon>Viridiplantae</taxon>
        <taxon>Streptophyta</taxon>
        <taxon>Embryophyta</taxon>
        <taxon>Tracheophyta</taxon>
        <taxon>Spermatophyta</taxon>
        <taxon>Magnoliopsida</taxon>
        <taxon>eudicotyledons</taxon>
        <taxon>Gunneridae</taxon>
        <taxon>Pentapetalae</taxon>
        <taxon>rosids</taxon>
        <taxon>malvids</taxon>
        <taxon>Malvales</taxon>
        <taxon>Malvaceae</taxon>
        <taxon>Malvoideae</taxon>
        <taxon>Hibiscus</taxon>
    </lineage>
</organism>
<evidence type="ECO:0000313" key="7">
    <source>
        <dbReference type="EMBL" id="GMI85939.1"/>
    </source>
</evidence>
<keyword evidence="5" id="KW-0539">Nucleus</keyword>
<dbReference type="InterPro" id="IPR011598">
    <property type="entry name" value="bHLH_dom"/>
</dbReference>
<dbReference type="Pfam" id="PF00010">
    <property type="entry name" value="HLH"/>
    <property type="match status" value="1"/>
</dbReference>
<dbReference type="SMART" id="SM00353">
    <property type="entry name" value="HLH"/>
    <property type="match status" value="1"/>
</dbReference>
<comment type="subcellular location">
    <subcellularLocation>
        <location evidence="1">Nucleus</location>
    </subcellularLocation>
</comment>